<name>A0ABU0W9W6_9GAMM</name>
<dbReference type="RefSeq" id="WP_306729317.1">
    <property type="nucleotide sequence ID" value="NZ_JAVDDT010000011.1"/>
</dbReference>
<keyword evidence="2" id="KW-1185">Reference proteome</keyword>
<evidence type="ECO:0000313" key="1">
    <source>
        <dbReference type="EMBL" id="MDQ2070820.1"/>
    </source>
</evidence>
<evidence type="ECO:0000313" key="2">
    <source>
        <dbReference type="Proteomes" id="UP001239019"/>
    </source>
</evidence>
<reference evidence="1 2" key="1">
    <citation type="submission" date="2023-08" db="EMBL/GenBank/DDBJ databases">
        <title>Whole-genome sequencing of halo(alkali)philic microorganisms from hypersaline lakes.</title>
        <authorList>
            <person name="Sorokin D.Y."/>
            <person name="Abbas B."/>
            <person name="Merkel A.Y."/>
        </authorList>
    </citation>
    <scope>NUCLEOTIDE SEQUENCE [LARGE SCALE GENOMIC DNA]</scope>
    <source>
        <strain evidence="1 2">AB-CW4</strain>
    </source>
</reference>
<sequence length="126" mass="14720">MVNTDYPEVFNRLIARHGHGKVRYLELSRKDEMYQLRGLVDSQWKSLVVDQREAARIWTWATDRIASRHAVFGNIQQRERLPAIEIVGRLGGHRQVSRLKLRWRARPVERLASSGTLTMRMKDLAA</sequence>
<dbReference type="Proteomes" id="UP001239019">
    <property type="component" value="Unassembled WGS sequence"/>
</dbReference>
<accession>A0ABU0W9W6</accession>
<protein>
    <submittedName>
        <fullName evidence="1">Uncharacterized protein</fullName>
    </submittedName>
</protein>
<proteinExistence type="predicted"/>
<dbReference type="EMBL" id="JAVDDT010000011">
    <property type="protein sequence ID" value="MDQ2070820.1"/>
    <property type="molecule type" value="Genomic_DNA"/>
</dbReference>
<gene>
    <name evidence="1" type="ORF">RBH19_13160</name>
</gene>
<organism evidence="1 2">
    <name type="scientific">Natronospira bacteriovora</name>
    <dbReference type="NCBI Taxonomy" id="3069753"/>
    <lineage>
        <taxon>Bacteria</taxon>
        <taxon>Pseudomonadati</taxon>
        <taxon>Pseudomonadota</taxon>
        <taxon>Gammaproteobacteria</taxon>
        <taxon>Natronospirales</taxon>
        <taxon>Natronospiraceae</taxon>
        <taxon>Natronospira</taxon>
    </lineage>
</organism>
<comment type="caution">
    <text evidence="1">The sequence shown here is derived from an EMBL/GenBank/DDBJ whole genome shotgun (WGS) entry which is preliminary data.</text>
</comment>